<organism evidence="2 3">
    <name type="scientific">Glossina palpalis gambiensis</name>
    <dbReference type="NCBI Taxonomy" id="67801"/>
    <lineage>
        <taxon>Eukaryota</taxon>
        <taxon>Metazoa</taxon>
        <taxon>Ecdysozoa</taxon>
        <taxon>Arthropoda</taxon>
        <taxon>Hexapoda</taxon>
        <taxon>Insecta</taxon>
        <taxon>Pterygota</taxon>
        <taxon>Neoptera</taxon>
        <taxon>Endopterygota</taxon>
        <taxon>Diptera</taxon>
        <taxon>Brachycera</taxon>
        <taxon>Muscomorpha</taxon>
        <taxon>Hippoboscoidea</taxon>
        <taxon>Glossinidae</taxon>
        <taxon>Glossina</taxon>
    </lineage>
</organism>
<evidence type="ECO:0000313" key="3">
    <source>
        <dbReference type="Proteomes" id="UP000092460"/>
    </source>
</evidence>
<name>A0A1B0AVK0_9MUSC</name>
<feature type="transmembrane region" description="Helical" evidence="1">
    <location>
        <begin position="48"/>
        <end position="73"/>
    </location>
</feature>
<dbReference type="EMBL" id="JXJN01004282">
    <property type="status" value="NOT_ANNOTATED_CDS"/>
    <property type="molecule type" value="Genomic_DNA"/>
</dbReference>
<reference evidence="3" key="1">
    <citation type="submission" date="2015-01" db="EMBL/GenBank/DDBJ databases">
        <authorList>
            <person name="Aksoy S."/>
            <person name="Warren W."/>
            <person name="Wilson R.K."/>
        </authorList>
    </citation>
    <scope>NUCLEOTIDE SEQUENCE [LARGE SCALE GENOMIC DNA]</scope>
    <source>
        <strain evidence="3">IAEA</strain>
    </source>
</reference>
<evidence type="ECO:0000256" key="1">
    <source>
        <dbReference type="SAM" id="Phobius"/>
    </source>
</evidence>
<dbReference type="VEuPathDB" id="VectorBase:GPPI010077"/>
<dbReference type="Proteomes" id="UP000092460">
    <property type="component" value="Unassembled WGS sequence"/>
</dbReference>
<proteinExistence type="predicted"/>
<keyword evidence="1" id="KW-0472">Membrane</keyword>
<evidence type="ECO:0000313" key="2">
    <source>
        <dbReference type="EnsemblMetazoa" id="GPPI010077-PA"/>
    </source>
</evidence>
<keyword evidence="1" id="KW-0812">Transmembrane</keyword>
<accession>A0A1B0AVK0</accession>
<protein>
    <submittedName>
        <fullName evidence="2">Uncharacterized protein</fullName>
    </submittedName>
</protein>
<reference evidence="2" key="2">
    <citation type="submission" date="2020-05" db="UniProtKB">
        <authorList>
            <consortium name="EnsemblMetazoa"/>
        </authorList>
    </citation>
    <scope>IDENTIFICATION</scope>
    <source>
        <strain evidence="2">IAEA</strain>
    </source>
</reference>
<keyword evidence="1" id="KW-1133">Transmembrane helix</keyword>
<keyword evidence="3" id="KW-1185">Reference proteome</keyword>
<sequence>MFSTTIALLAQKVDSNQNCLQNLAYPYIGFDRVSVAKLEERSRKSLPVVAVCGIAVLVAVFSCHSLLLLLLLFCSKACAGTK</sequence>
<dbReference type="EnsemblMetazoa" id="GPPI010077-RA">
    <property type="protein sequence ID" value="GPPI010077-PA"/>
    <property type="gene ID" value="GPPI010077"/>
</dbReference>
<dbReference type="AlphaFoldDB" id="A0A1B0AVK0"/>